<dbReference type="CDD" id="cd04301">
    <property type="entry name" value="NAT_SF"/>
    <property type="match status" value="1"/>
</dbReference>
<evidence type="ECO:0000259" key="1">
    <source>
        <dbReference type="PROSITE" id="PS51186"/>
    </source>
</evidence>
<dbReference type="InterPro" id="IPR000182">
    <property type="entry name" value="GNAT_dom"/>
</dbReference>
<dbReference type="AlphaFoldDB" id="A0AAD0YUX7"/>
<dbReference type="InterPro" id="IPR016181">
    <property type="entry name" value="Acyl_CoA_acyltransferase"/>
</dbReference>
<dbReference type="GO" id="GO:0016747">
    <property type="term" value="F:acyltransferase activity, transferring groups other than amino-acyl groups"/>
    <property type="evidence" value="ECO:0007669"/>
    <property type="project" value="InterPro"/>
</dbReference>
<accession>A0AAD0YUX7</accession>
<dbReference type="SUPFAM" id="SSF55729">
    <property type="entry name" value="Acyl-CoA N-acyltransferases (Nat)"/>
    <property type="match status" value="1"/>
</dbReference>
<reference evidence="2 3" key="1">
    <citation type="submission" date="2018-11" db="EMBL/GenBank/DDBJ databases">
        <title>Proposal to divide the Flavobacteriaceae and reorganize its genera based on Amino Acid Identity values calculated from whole genome sequences.</title>
        <authorList>
            <person name="Nicholson A.C."/>
            <person name="Gulvik C.A."/>
            <person name="Whitney A.M."/>
            <person name="Humrighouse B.W."/>
            <person name="Bell M."/>
            <person name="Holmes B."/>
            <person name="Steigerwalt A.G."/>
            <person name="Villarma A."/>
            <person name="Sheth M."/>
            <person name="Batra D."/>
            <person name="Pryor J."/>
            <person name="Bernardet J.-F."/>
            <person name="Hugo C."/>
            <person name="Kampfer P."/>
            <person name="Newman J."/>
            <person name="McQuiston J.R."/>
        </authorList>
    </citation>
    <scope>NUCLEOTIDE SEQUENCE [LARGE SCALE GENOMIC DNA]</scope>
    <source>
        <strain evidence="2 3">H5559</strain>
    </source>
</reference>
<gene>
    <name evidence="2" type="ORF">EG352_04580</name>
</gene>
<organism evidence="2 3">
    <name type="scientific">Chryseobacterium indologenes</name>
    <name type="common">Flavobacterium indologenes</name>
    <dbReference type="NCBI Taxonomy" id="253"/>
    <lineage>
        <taxon>Bacteria</taxon>
        <taxon>Pseudomonadati</taxon>
        <taxon>Bacteroidota</taxon>
        <taxon>Flavobacteriia</taxon>
        <taxon>Flavobacteriales</taxon>
        <taxon>Weeksellaceae</taxon>
        <taxon>Chryseobacterium group</taxon>
        <taxon>Chryseobacterium</taxon>
    </lineage>
</organism>
<dbReference type="Pfam" id="PF00583">
    <property type="entry name" value="Acetyltransf_1"/>
    <property type="match status" value="1"/>
</dbReference>
<dbReference type="Proteomes" id="UP000269015">
    <property type="component" value="Chromosome"/>
</dbReference>
<name>A0AAD0YUX7_CHRID</name>
<dbReference type="PROSITE" id="PS51186">
    <property type="entry name" value="GNAT"/>
    <property type="match status" value="1"/>
</dbReference>
<dbReference type="Gene3D" id="3.40.630.30">
    <property type="match status" value="1"/>
</dbReference>
<dbReference type="RefSeq" id="WP_061085529.1">
    <property type="nucleotide sequence ID" value="NZ_CP033930.1"/>
</dbReference>
<sequence length="214" mass="24938">MKDKAEIVEKWLKGWCLSREVSFPVQYKSGFYVFVGDEKQKERYVFPEPDEDFFQLTRSIDEPWVYLKVNTPPEEWIQRIPEKWELQPQGYLMTCFHPMNFGTISLANGYHLEFSEYNSTYVLKAVAENGEQASIGRVSLTDDVAVYDRIVTEVKHQRKGLASFLLKELEKIALSKGFFNNLLVATEEGRLLYETLGWKVYCLHSSIVIPNKEC</sequence>
<dbReference type="EMBL" id="CP033930">
    <property type="protein sequence ID" value="AZB17101.1"/>
    <property type="molecule type" value="Genomic_DNA"/>
</dbReference>
<proteinExistence type="predicted"/>
<evidence type="ECO:0000313" key="2">
    <source>
        <dbReference type="EMBL" id="AZB17101.1"/>
    </source>
</evidence>
<feature type="domain" description="N-acetyltransferase" evidence="1">
    <location>
        <begin position="69"/>
        <end position="214"/>
    </location>
</feature>
<evidence type="ECO:0000313" key="3">
    <source>
        <dbReference type="Proteomes" id="UP000269015"/>
    </source>
</evidence>
<protein>
    <submittedName>
        <fullName evidence="2">N-acetyltransferase</fullName>
    </submittedName>
</protein>